<reference evidence="1" key="1">
    <citation type="journal article" date="2020" name="Stud. Mycol.">
        <title>101 Dothideomycetes genomes: a test case for predicting lifestyles and emergence of pathogens.</title>
        <authorList>
            <person name="Haridas S."/>
            <person name="Albert R."/>
            <person name="Binder M."/>
            <person name="Bloem J."/>
            <person name="Labutti K."/>
            <person name="Salamov A."/>
            <person name="Andreopoulos B."/>
            <person name="Baker S."/>
            <person name="Barry K."/>
            <person name="Bills G."/>
            <person name="Bluhm B."/>
            <person name="Cannon C."/>
            <person name="Castanera R."/>
            <person name="Culley D."/>
            <person name="Daum C."/>
            <person name="Ezra D."/>
            <person name="Gonzalez J."/>
            <person name="Henrissat B."/>
            <person name="Kuo A."/>
            <person name="Liang C."/>
            <person name="Lipzen A."/>
            <person name="Lutzoni F."/>
            <person name="Magnuson J."/>
            <person name="Mondo S."/>
            <person name="Nolan M."/>
            <person name="Ohm R."/>
            <person name="Pangilinan J."/>
            <person name="Park H.-J."/>
            <person name="Ramirez L."/>
            <person name="Alfaro M."/>
            <person name="Sun H."/>
            <person name="Tritt A."/>
            <person name="Yoshinaga Y."/>
            <person name="Zwiers L.-H."/>
            <person name="Turgeon B."/>
            <person name="Goodwin S."/>
            <person name="Spatafora J."/>
            <person name="Crous P."/>
            <person name="Grigoriev I."/>
        </authorList>
    </citation>
    <scope>NUCLEOTIDE SEQUENCE</scope>
    <source>
        <strain evidence="1">CBS 525.71</strain>
    </source>
</reference>
<comment type="caution">
    <text evidence="1">The sequence shown here is derived from an EMBL/GenBank/DDBJ whole genome shotgun (WGS) entry which is preliminary data.</text>
</comment>
<protein>
    <submittedName>
        <fullName evidence="1">DnaJ-domain-containing protein</fullName>
    </submittedName>
</protein>
<evidence type="ECO:0000313" key="2">
    <source>
        <dbReference type="Proteomes" id="UP000799754"/>
    </source>
</evidence>
<organism evidence="1 2">
    <name type="scientific">Macroventuria anomochaeta</name>
    <dbReference type="NCBI Taxonomy" id="301207"/>
    <lineage>
        <taxon>Eukaryota</taxon>
        <taxon>Fungi</taxon>
        <taxon>Dikarya</taxon>
        <taxon>Ascomycota</taxon>
        <taxon>Pezizomycotina</taxon>
        <taxon>Dothideomycetes</taxon>
        <taxon>Pleosporomycetidae</taxon>
        <taxon>Pleosporales</taxon>
        <taxon>Pleosporineae</taxon>
        <taxon>Didymellaceae</taxon>
        <taxon>Macroventuria</taxon>
    </lineage>
</organism>
<evidence type="ECO:0000313" key="1">
    <source>
        <dbReference type="EMBL" id="KAF2622257.1"/>
    </source>
</evidence>
<name>A0ACB6RLR0_9PLEO</name>
<keyword evidence="2" id="KW-1185">Reference proteome</keyword>
<proteinExistence type="predicted"/>
<dbReference type="EMBL" id="MU006746">
    <property type="protein sequence ID" value="KAF2622257.1"/>
    <property type="molecule type" value="Genomic_DNA"/>
</dbReference>
<gene>
    <name evidence="1" type="ORF">BU25DRAFT_480820</name>
</gene>
<sequence length="153" mass="17919">MSTHYEILGVQQDATHADIKKAYRCIMIRHHPDKNLNIPENDKVKNETITKNANRAWEVLGDSQRRREYDETELRLAKRQKRDDYNPYNTASGYDYSRYNPDSDPDSDFGSEQYAPQPPRPPSPPRKHPRTLQVLSHDWAMPIMVEGDYGPYE</sequence>
<accession>A0ACB6RLR0</accession>
<dbReference type="Proteomes" id="UP000799754">
    <property type="component" value="Unassembled WGS sequence"/>
</dbReference>